<accession>A0A4R2FAZ7</accession>
<reference evidence="1 2" key="1">
    <citation type="submission" date="2019-03" db="EMBL/GenBank/DDBJ databases">
        <title>Freshwater and sediment microbial communities from various areas in North America, analyzing microbe dynamics in response to fracking.</title>
        <authorList>
            <person name="Lamendella R."/>
        </authorList>
    </citation>
    <scope>NUCLEOTIDE SEQUENCE [LARGE SCALE GENOMIC DNA]</scope>
    <source>
        <strain evidence="1 2">74A</strain>
    </source>
</reference>
<dbReference type="EMBL" id="SLWF01000009">
    <property type="protein sequence ID" value="TCN85355.1"/>
    <property type="molecule type" value="Genomic_DNA"/>
</dbReference>
<comment type="caution">
    <text evidence="1">The sequence shown here is derived from an EMBL/GenBank/DDBJ whole genome shotgun (WGS) entry which is preliminary data.</text>
</comment>
<sequence length="53" mass="5898">MRVLSDLVAVGSWHIVRDQVLSHAASVCWLLSNSSDPIGHRFASNHLDYLCGY</sequence>
<keyword evidence="2" id="KW-1185">Reference proteome</keyword>
<proteinExistence type="predicted"/>
<gene>
    <name evidence="1" type="ORF">EDC91_1096</name>
</gene>
<protein>
    <submittedName>
        <fullName evidence="1">Uncharacterized protein</fullName>
    </submittedName>
</protein>
<dbReference type="Proteomes" id="UP000294832">
    <property type="component" value="Unassembled WGS sequence"/>
</dbReference>
<evidence type="ECO:0000313" key="1">
    <source>
        <dbReference type="EMBL" id="TCN85355.1"/>
    </source>
</evidence>
<dbReference type="RefSeq" id="WP_207904267.1">
    <property type="nucleotide sequence ID" value="NZ_SLWF01000009.1"/>
</dbReference>
<dbReference type="AlphaFoldDB" id="A0A4R2FAZ7"/>
<evidence type="ECO:0000313" key="2">
    <source>
        <dbReference type="Proteomes" id="UP000294832"/>
    </source>
</evidence>
<name>A0A4R2FAZ7_9GAMM</name>
<organism evidence="1 2">
    <name type="scientific">Shewanella fodinae</name>
    <dbReference type="NCBI Taxonomy" id="552357"/>
    <lineage>
        <taxon>Bacteria</taxon>
        <taxon>Pseudomonadati</taxon>
        <taxon>Pseudomonadota</taxon>
        <taxon>Gammaproteobacteria</taxon>
        <taxon>Alteromonadales</taxon>
        <taxon>Shewanellaceae</taxon>
        <taxon>Shewanella</taxon>
    </lineage>
</organism>